<comment type="caution">
    <text evidence="8">The sequence shown here is derived from an EMBL/GenBank/DDBJ whole genome shotgun (WGS) entry which is preliminary data.</text>
</comment>
<sequence length="310" mass="34886">MRLILLAFLAFALPAFAQEQLSAKAWLENMSQALREKQFKISLIQLQVDSIRPLIYIHGKVEGKEVAFLEHLNGPIKNAVRVGNIVTFIEHDQPAYSMLANRIQGVIPAAFAGDVAELEQGYNLVLGGRTRIAGRTGQMIRLVPNDEYRYAFQVWIDTDTYLPLRYDMLSQDKQLLEQLLVIELVETKTPAPILEEAYKQEWPPVMSPSEREDGQNWQFNWLPAGFKVIVRDHHRLIGTHEPVEYIALTDGLSNISIYVARSGDAPIPEELMTRDGISMASERVGNLEVVAVGKVPTQTLVRIASGLRLD</sequence>
<evidence type="ECO:0000256" key="5">
    <source>
        <dbReference type="SAM" id="SignalP"/>
    </source>
</evidence>
<dbReference type="PANTHER" id="PTHR38782:SF1">
    <property type="entry name" value="SIGMA-E FACTOR REGULATORY PROTEIN RSEB"/>
    <property type="match status" value="1"/>
</dbReference>
<protein>
    <submittedName>
        <fullName evidence="8">MucB/RseB-like sigma(E) regulatory protein</fullName>
    </submittedName>
</protein>
<comment type="subcellular location">
    <subcellularLocation>
        <location evidence="1">Periplasm</location>
    </subcellularLocation>
</comment>
<dbReference type="Gene3D" id="3.30.200.100">
    <property type="entry name" value="MucB/RseB, C-terminal domain"/>
    <property type="match status" value="1"/>
</dbReference>
<evidence type="ECO:0000259" key="7">
    <source>
        <dbReference type="Pfam" id="PF17188"/>
    </source>
</evidence>
<comment type="similarity">
    <text evidence="2">Belongs to the RseB family.</text>
</comment>
<evidence type="ECO:0000256" key="3">
    <source>
        <dbReference type="ARBA" id="ARBA00022729"/>
    </source>
</evidence>
<dbReference type="EMBL" id="SLWF01000004">
    <property type="protein sequence ID" value="TCN87931.1"/>
    <property type="molecule type" value="Genomic_DNA"/>
</dbReference>
<reference evidence="8 9" key="1">
    <citation type="submission" date="2019-03" db="EMBL/GenBank/DDBJ databases">
        <title>Freshwater and sediment microbial communities from various areas in North America, analyzing microbe dynamics in response to fracking.</title>
        <authorList>
            <person name="Lamendella R."/>
        </authorList>
    </citation>
    <scope>NUCLEOTIDE SEQUENCE [LARGE SCALE GENOMIC DNA]</scope>
    <source>
        <strain evidence="8 9">74A</strain>
    </source>
</reference>
<dbReference type="InterPro" id="IPR005588">
    <property type="entry name" value="MucB_RseB"/>
</dbReference>
<evidence type="ECO:0000313" key="8">
    <source>
        <dbReference type="EMBL" id="TCN87931.1"/>
    </source>
</evidence>
<feature type="domain" description="MucB/RseB C-terminal" evidence="7">
    <location>
        <begin position="213"/>
        <end position="307"/>
    </location>
</feature>
<dbReference type="CDD" id="cd16327">
    <property type="entry name" value="RseB"/>
    <property type="match status" value="1"/>
</dbReference>
<dbReference type="InterPro" id="IPR033436">
    <property type="entry name" value="MucB/RseB_C"/>
</dbReference>
<dbReference type="Gene3D" id="2.50.20.10">
    <property type="entry name" value="Lipoprotein localisation LolA/LolB/LppX"/>
    <property type="match status" value="1"/>
</dbReference>
<keyword evidence="9" id="KW-1185">Reference proteome</keyword>
<evidence type="ECO:0000256" key="1">
    <source>
        <dbReference type="ARBA" id="ARBA00004418"/>
    </source>
</evidence>
<dbReference type="InterPro" id="IPR033434">
    <property type="entry name" value="MucB/RseB_N"/>
</dbReference>
<proteinExistence type="inferred from homology"/>
<feature type="signal peptide" evidence="5">
    <location>
        <begin position="1"/>
        <end position="17"/>
    </location>
</feature>
<name>A0A4R2FGT9_9GAMM</name>
<feature type="chain" id="PRO_5020778713" evidence="5">
    <location>
        <begin position="18"/>
        <end position="310"/>
    </location>
</feature>
<organism evidence="8 9">
    <name type="scientific">Shewanella fodinae</name>
    <dbReference type="NCBI Taxonomy" id="552357"/>
    <lineage>
        <taxon>Bacteria</taxon>
        <taxon>Pseudomonadati</taxon>
        <taxon>Pseudomonadota</taxon>
        <taxon>Gammaproteobacteria</taxon>
        <taxon>Alteromonadales</taxon>
        <taxon>Shewanellaceae</taxon>
        <taxon>Shewanella</taxon>
    </lineage>
</organism>
<dbReference type="PANTHER" id="PTHR38782">
    <property type="match status" value="1"/>
</dbReference>
<dbReference type="Pfam" id="PF17188">
    <property type="entry name" value="MucB_RseB_C"/>
    <property type="match status" value="1"/>
</dbReference>
<dbReference type="PIRSF" id="PIRSF005427">
    <property type="entry name" value="RseB"/>
    <property type="match status" value="1"/>
</dbReference>
<dbReference type="OrthoDB" id="7067274at2"/>
<evidence type="ECO:0000259" key="6">
    <source>
        <dbReference type="Pfam" id="PF03888"/>
    </source>
</evidence>
<keyword evidence="4" id="KW-0574">Periplasm</keyword>
<dbReference type="GO" id="GO:0045152">
    <property type="term" value="F:antisigma factor binding"/>
    <property type="evidence" value="ECO:0007669"/>
    <property type="project" value="TreeGrafter"/>
</dbReference>
<dbReference type="RefSeq" id="WP_133038043.1">
    <property type="nucleotide sequence ID" value="NZ_BMXW01000008.1"/>
</dbReference>
<dbReference type="AlphaFoldDB" id="A0A4R2FGT9"/>
<dbReference type="InterPro" id="IPR038484">
    <property type="entry name" value="MucB/RseB_C_sf"/>
</dbReference>
<keyword evidence="3 5" id="KW-0732">Signal</keyword>
<dbReference type="Proteomes" id="UP000294832">
    <property type="component" value="Unassembled WGS sequence"/>
</dbReference>
<evidence type="ECO:0000313" key="9">
    <source>
        <dbReference type="Proteomes" id="UP000294832"/>
    </source>
</evidence>
<evidence type="ECO:0000256" key="4">
    <source>
        <dbReference type="ARBA" id="ARBA00022764"/>
    </source>
</evidence>
<dbReference type="GO" id="GO:0030288">
    <property type="term" value="C:outer membrane-bounded periplasmic space"/>
    <property type="evidence" value="ECO:0007669"/>
    <property type="project" value="TreeGrafter"/>
</dbReference>
<accession>A0A4R2FGT9</accession>
<dbReference type="Pfam" id="PF03888">
    <property type="entry name" value="MucB_RseB"/>
    <property type="match status" value="1"/>
</dbReference>
<evidence type="ECO:0000256" key="2">
    <source>
        <dbReference type="ARBA" id="ARBA00008150"/>
    </source>
</evidence>
<dbReference type="GO" id="GO:0032885">
    <property type="term" value="P:regulation of polysaccharide biosynthetic process"/>
    <property type="evidence" value="ECO:0007669"/>
    <property type="project" value="TreeGrafter"/>
</dbReference>
<feature type="domain" description="MucB/RseB N-terminal" evidence="6">
    <location>
        <begin position="22"/>
        <end position="206"/>
    </location>
</feature>
<gene>
    <name evidence="8" type="ORF">EDC91_10463</name>
</gene>